<dbReference type="EMBL" id="JAESIY010000007">
    <property type="protein sequence ID" value="MBL3657283.1"/>
    <property type="molecule type" value="Genomic_DNA"/>
</dbReference>
<dbReference type="AlphaFoldDB" id="A0A937FB06"/>
<reference evidence="2" key="1">
    <citation type="submission" date="2021-01" db="EMBL/GenBank/DDBJ databases">
        <title>Fulvivirga kasyanovii gen. nov., sp nov., a novel member of the phylum Bacteroidetes isolated from seawater in a mussel farm.</title>
        <authorList>
            <person name="Zhao L.-H."/>
            <person name="Wang Z.-J."/>
        </authorList>
    </citation>
    <scope>NUCLEOTIDE SEQUENCE</scope>
    <source>
        <strain evidence="2">2943</strain>
    </source>
</reference>
<dbReference type="GO" id="GO:0009236">
    <property type="term" value="P:cobalamin biosynthetic process"/>
    <property type="evidence" value="ECO:0007669"/>
    <property type="project" value="UniProtKB-UniRule"/>
</dbReference>
<dbReference type="InterPro" id="IPR017578">
    <property type="entry name" value="Ribazole_CobC"/>
</dbReference>
<accession>A0A937FB06</accession>
<dbReference type="CDD" id="cd07067">
    <property type="entry name" value="HP_PGM_like"/>
    <property type="match status" value="1"/>
</dbReference>
<protein>
    <recommendedName>
        <fullName evidence="1">Alpha-ribazole phosphatase</fullName>
        <ecNumber evidence="1">3.1.3.73</ecNumber>
    </recommendedName>
</protein>
<evidence type="ECO:0000313" key="3">
    <source>
        <dbReference type="Proteomes" id="UP000659388"/>
    </source>
</evidence>
<dbReference type="SUPFAM" id="SSF53254">
    <property type="entry name" value="Phosphoglycerate mutase-like"/>
    <property type="match status" value="1"/>
</dbReference>
<dbReference type="PANTHER" id="PTHR48100">
    <property type="entry name" value="BROAD-SPECIFICITY PHOSPHATASE YOR283W-RELATED"/>
    <property type="match status" value="1"/>
</dbReference>
<dbReference type="Proteomes" id="UP000659388">
    <property type="component" value="Unassembled WGS sequence"/>
</dbReference>
<dbReference type="InterPro" id="IPR013078">
    <property type="entry name" value="His_Pase_superF_clade-1"/>
</dbReference>
<dbReference type="EC" id="3.1.3.73" evidence="1"/>
<sequence>MEVYFIRHTTPEVAKCICYGQSDLDVTESFEAECNQLKQQLPEKFDAVYSSPLKRCTILAQQLTSQVITDDRLKEMNFGDWEMKKWDEIPKEPLDHWMEHFVTAKTPNGESMEGLDVRVIEWWGSIKKDRLKIAVVTHAGVIRIMHAHLNNIPLNKAFENFKIGYGEIWRYDAE</sequence>
<dbReference type="Gene3D" id="3.40.50.1240">
    <property type="entry name" value="Phosphoglycerate mutase-like"/>
    <property type="match status" value="1"/>
</dbReference>
<dbReference type="GO" id="GO:0043755">
    <property type="term" value="F:alpha-ribazole phosphatase activity"/>
    <property type="evidence" value="ECO:0007669"/>
    <property type="project" value="UniProtKB-UniRule"/>
</dbReference>
<dbReference type="InterPro" id="IPR029033">
    <property type="entry name" value="His_PPase_superfam"/>
</dbReference>
<comment type="caution">
    <text evidence="2">The sequence shown here is derived from an EMBL/GenBank/DDBJ whole genome shotgun (WGS) entry which is preliminary data.</text>
</comment>
<dbReference type="PANTHER" id="PTHR48100:SF59">
    <property type="entry name" value="ADENOSYLCOBALAMIN_ALPHA-RIBAZOLE PHOSPHATASE"/>
    <property type="match status" value="1"/>
</dbReference>
<evidence type="ECO:0000256" key="1">
    <source>
        <dbReference type="NCBIfam" id="TIGR03162"/>
    </source>
</evidence>
<name>A0A937FB06_9BACT</name>
<dbReference type="RefSeq" id="WP_202245064.1">
    <property type="nucleotide sequence ID" value="NZ_JAESIY010000007.1"/>
</dbReference>
<dbReference type="NCBIfam" id="TIGR03162">
    <property type="entry name" value="ribazole_cobC"/>
    <property type="match status" value="1"/>
</dbReference>
<dbReference type="GO" id="GO:0005737">
    <property type="term" value="C:cytoplasm"/>
    <property type="evidence" value="ECO:0007669"/>
    <property type="project" value="TreeGrafter"/>
</dbReference>
<dbReference type="InterPro" id="IPR050275">
    <property type="entry name" value="PGM_Phosphatase"/>
</dbReference>
<evidence type="ECO:0000313" key="2">
    <source>
        <dbReference type="EMBL" id="MBL3657283.1"/>
    </source>
</evidence>
<proteinExistence type="predicted"/>
<dbReference type="Pfam" id="PF00300">
    <property type="entry name" value="His_Phos_1"/>
    <property type="match status" value="1"/>
</dbReference>
<dbReference type="SMART" id="SM00855">
    <property type="entry name" value="PGAM"/>
    <property type="match status" value="1"/>
</dbReference>
<gene>
    <name evidence="2" type="primary">cobC</name>
    <name evidence="2" type="ORF">JL102_14145</name>
</gene>
<keyword evidence="3" id="KW-1185">Reference proteome</keyword>
<organism evidence="2 3">
    <name type="scientific">Fulvivirga sediminis</name>
    <dbReference type="NCBI Taxonomy" id="2803949"/>
    <lineage>
        <taxon>Bacteria</taxon>
        <taxon>Pseudomonadati</taxon>
        <taxon>Bacteroidota</taxon>
        <taxon>Cytophagia</taxon>
        <taxon>Cytophagales</taxon>
        <taxon>Fulvivirgaceae</taxon>
        <taxon>Fulvivirga</taxon>
    </lineage>
</organism>